<organism evidence="1 2">
    <name type="scientific">Rufibacter radiotolerans</name>
    <dbReference type="NCBI Taxonomy" id="1379910"/>
    <lineage>
        <taxon>Bacteria</taxon>
        <taxon>Pseudomonadati</taxon>
        <taxon>Bacteroidota</taxon>
        <taxon>Cytophagia</taxon>
        <taxon>Cytophagales</taxon>
        <taxon>Hymenobacteraceae</taxon>
        <taxon>Rufibacter</taxon>
    </lineage>
</organism>
<sequence length="155" mass="16883">MIEDPIMTAKVNGRDFTACKGSGKNIALPKDNVEISYSGDNTLKIKGTDSCKDTMRVIRLEIRNITGPGTYVLDHATTPQGTSTGNTASLQFPYFRPANLTGPLTTDAQHTGRVILTEFDAAQRVLSGTFEMDLYDASSGLLYRVREGKLDKASF</sequence>
<keyword evidence="2" id="KW-1185">Reference proteome</keyword>
<dbReference type="PATRIC" id="fig|1379910.4.peg.3304"/>
<accession>A0A0H4VLI3</accession>
<dbReference type="Proteomes" id="UP000036458">
    <property type="component" value="Chromosome"/>
</dbReference>
<evidence type="ECO:0000313" key="2">
    <source>
        <dbReference type="Proteomes" id="UP000036458"/>
    </source>
</evidence>
<dbReference type="KEGG" id="ruf:TH63_15150"/>
<name>A0A0H4VLI3_9BACT</name>
<dbReference type="AlphaFoldDB" id="A0A0H4VLI3"/>
<protein>
    <submittedName>
        <fullName evidence="1">Uncharacterized protein</fullName>
    </submittedName>
</protein>
<reference evidence="1 2" key="1">
    <citation type="submission" date="2015-01" db="EMBL/GenBank/DDBJ databases">
        <title>Rufibacter sp./DG31D/ whole genome sequencing.</title>
        <authorList>
            <person name="Kim M.K."/>
            <person name="Srinivasan S."/>
            <person name="Lee J.-J."/>
        </authorList>
    </citation>
    <scope>NUCLEOTIDE SEQUENCE [LARGE SCALE GENOMIC DNA]</scope>
    <source>
        <strain evidence="1 2">DG31D</strain>
    </source>
</reference>
<gene>
    <name evidence="1" type="ORF">TH63_15150</name>
</gene>
<evidence type="ECO:0000313" key="1">
    <source>
        <dbReference type="EMBL" id="AKQ46655.1"/>
    </source>
</evidence>
<dbReference type="EMBL" id="CP010777">
    <property type="protein sequence ID" value="AKQ46655.1"/>
    <property type="molecule type" value="Genomic_DNA"/>
</dbReference>
<proteinExistence type="predicted"/>